<organism evidence="4 5">
    <name type="scientific">Knipowitschia caucasica</name>
    <name type="common">Caucasian dwarf goby</name>
    <name type="synonym">Pomatoschistus caucasicus</name>
    <dbReference type="NCBI Taxonomy" id="637954"/>
    <lineage>
        <taxon>Eukaryota</taxon>
        <taxon>Metazoa</taxon>
        <taxon>Chordata</taxon>
        <taxon>Craniata</taxon>
        <taxon>Vertebrata</taxon>
        <taxon>Euteleostomi</taxon>
        <taxon>Actinopterygii</taxon>
        <taxon>Neopterygii</taxon>
        <taxon>Teleostei</taxon>
        <taxon>Neoteleostei</taxon>
        <taxon>Acanthomorphata</taxon>
        <taxon>Gobiaria</taxon>
        <taxon>Gobiiformes</taxon>
        <taxon>Gobioidei</taxon>
        <taxon>Gobiidae</taxon>
        <taxon>Gobiinae</taxon>
        <taxon>Knipowitschia</taxon>
    </lineage>
</organism>
<dbReference type="InterPro" id="IPR013783">
    <property type="entry name" value="Ig-like_fold"/>
</dbReference>
<dbReference type="SUPFAM" id="SSF48726">
    <property type="entry name" value="Immunoglobulin"/>
    <property type="match status" value="1"/>
</dbReference>
<dbReference type="InterPro" id="IPR036179">
    <property type="entry name" value="Ig-like_dom_sf"/>
</dbReference>
<keyword evidence="1" id="KW-0393">Immunoglobulin domain</keyword>
<feature type="region of interest" description="Disordered" evidence="2">
    <location>
        <begin position="44"/>
        <end position="76"/>
    </location>
</feature>
<dbReference type="AlphaFoldDB" id="A0AAV2KGT2"/>
<dbReference type="InterPro" id="IPR007110">
    <property type="entry name" value="Ig-like_dom"/>
</dbReference>
<dbReference type="Proteomes" id="UP001497482">
    <property type="component" value="Chromosome 18"/>
</dbReference>
<feature type="domain" description="Ig-like" evidence="3">
    <location>
        <begin position="255"/>
        <end position="349"/>
    </location>
</feature>
<feature type="compositionally biased region" description="Low complexity" evidence="2">
    <location>
        <begin position="44"/>
        <end position="60"/>
    </location>
</feature>
<proteinExistence type="predicted"/>
<accession>A0AAV2KGT2</accession>
<feature type="region of interest" description="Disordered" evidence="2">
    <location>
        <begin position="238"/>
        <end position="263"/>
    </location>
</feature>
<dbReference type="Pfam" id="PF07654">
    <property type="entry name" value="C1-set"/>
    <property type="match status" value="1"/>
</dbReference>
<gene>
    <name evidence="4" type="ORF">KC01_LOCUS18768</name>
</gene>
<evidence type="ECO:0000313" key="5">
    <source>
        <dbReference type="Proteomes" id="UP001497482"/>
    </source>
</evidence>
<dbReference type="EMBL" id="OZ035840">
    <property type="protein sequence ID" value="CAL1589096.1"/>
    <property type="molecule type" value="Genomic_DNA"/>
</dbReference>
<dbReference type="Gene3D" id="2.60.40.10">
    <property type="entry name" value="Immunoglobulins"/>
    <property type="match status" value="1"/>
</dbReference>
<evidence type="ECO:0000256" key="2">
    <source>
        <dbReference type="SAM" id="MobiDB-lite"/>
    </source>
</evidence>
<dbReference type="InterPro" id="IPR050380">
    <property type="entry name" value="Immune_Resp_Modulators"/>
</dbReference>
<dbReference type="PANTHER" id="PTHR23411">
    <property type="entry name" value="TAPASIN"/>
    <property type="match status" value="1"/>
</dbReference>
<evidence type="ECO:0000313" key="4">
    <source>
        <dbReference type="EMBL" id="CAL1589096.1"/>
    </source>
</evidence>
<dbReference type="PROSITE" id="PS50835">
    <property type="entry name" value="IG_LIKE"/>
    <property type="match status" value="1"/>
</dbReference>
<reference evidence="4 5" key="1">
    <citation type="submission" date="2024-04" db="EMBL/GenBank/DDBJ databases">
        <authorList>
            <person name="Waldvogel A.-M."/>
            <person name="Schoenle A."/>
        </authorList>
    </citation>
    <scope>NUCLEOTIDE SEQUENCE [LARGE SCALE GENOMIC DNA]</scope>
</reference>
<sequence>MVVGKTTKRTLYREWRQGDGWTEAADDGRQTEVPFPAWKRQGARSLAASAAATGRRAAASPQERSRGGDTATMARSPKHVMLKRSRNHAGRTMCEAQQLKLRSAQHLRTGKQGCRARRSLGMNHGLRNDVHCEDEAAQPWKSSTCLGRSIYETFDEGHHVCRVASVTARRLPGFEMDGAPRRKGMPRAGMTGPIATRIIRKARACSKSALQHKGEIKQEPTESPSGQERAILMQLGTQNDGKERPRSRINSPTAPSVFPVRPCTSESGDTVTLTCLATGFRPAAVSFSWTQNGGALSDSLQYPAVLKNKLYSGVSQVRVRRQDWDLRHSFKCRVEHEGGLQGSGLYQSR</sequence>
<name>A0AAV2KGT2_KNICA</name>
<keyword evidence="5" id="KW-1185">Reference proteome</keyword>
<dbReference type="SMART" id="SM00407">
    <property type="entry name" value="IGc1"/>
    <property type="match status" value="1"/>
</dbReference>
<evidence type="ECO:0000256" key="1">
    <source>
        <dbReference type="ARBA" id="ARBA00023319"/>
    </source>
</evidence>
<protein>
    <recommendedName>
        <fullName evidence="3">Ig-like domain-containing protein</fullName>
    </recommendedName>
</protein>
<evidence type="ECO:0000259" key="3">
    <source>
        <dbReference type="PROSITE" id="PS50835"/>
    </source>
</evidence>
<dbReference type="InterPro" id="IPR003597">
    <property type="entry name" value="Ig_C1-set"/>
</dbReference>